<dbReference type="PANTHER" id="PTHR43788">
    <property type="entry name" value="DNA2/NAM7 HELICASE FAMILY MEMBER"/>
    <property type="match status" value="1"/>
</dbReference>
<evidence type="ECO:0000256" key="4">
    <source>
        <dbReference type="ARBA" id="ARBA00022806"/>
    </source>
</evidence>
<dbReference type="InterPro" id="IPR027417">
    <property type="entry name" value="P-loop_NTPase"/>
</dbReference>
<evidence type="ECO:0000256" key="1">
    <source>
        <dbReference type="ARBA" id="ARBA00007913"/>
    </source>
</evidence>
<feature type="domain" description="DNA2/NAM7 helicase helicase" evidence="8">
    <location>
        <begin position="306"/>
        <end position="416"/>
    </location>
</feature>
<accession>A0AAW1PW24</accession>
<feature type="region of interest" description="Disordered" evidence="7">
    <location>
        <begin position="37"/>
        <end position="100"/>
    </location>
</feature>
<dbReference type="AlphaFoldDB" id="A0AAW1PW24"/>
<keyword evidence="4" id="KW-0347">Helicase</keyword>
<evidence type="ECO:0000256" key="3">
    <source>
        <dbReference type="ARBA" id="ARBA00022801"/>
    </source>
</evidence>
<dbReference type="GO" id="GO:0043139">
    <property type="term" value="F:5'-3' DNA helicase activity"/>
    <property type="evidence" value="ECO:0007669"/>
    <property type="project" value="TreeGrafter"/>
</dbReference>
<feature type="domain" description="DNA2/NAM7 helicase-like C-terminal" evidence="9">
    <location>
        <begin position="516"/>
        <end position="716"/>
    </location>
</feature>
<evidence type="ECO:0000256" key="5">
    <source>
        <dbReference type="ARBA" id="ARBA00022840"/>
    </source>
</evidence>
<sequence>MFRPAVQRHWLGWGNPVLSSYQTCLPLKVVSDGGGRFASAGRRTNRKKAATAAPGKSTSGGRSARKPGNSPAKPSSKPPSGRQPQQQSGQGSGYQAAQHEQLQAHRLAFRAALEAELAEEWATSQERLQTWSKARLEEEGLALFGMRAEPDGTLFRDSVFRFYGADGNKQLPYHTFTQGDIVLISKGSPDEDAMEAVVMDYSTRWIRVAVPDLIAPYIQGGPWRLDQFANTVAHERCMEALQTFSQPVPADDLGPGALRRLLIGDCSGMESLDMAAQQLPVWMRHRKGRERAAAGLAELQEEAEGLNASQQAAVAAALHRTLTLWQGPPGTGKTRTLLRFLKIAVDVHKGSQILATAASNVAVDGLVAGLLAGGVKVVRLGQPVKVLPELRAATLEAKMEAHPAGKAAQALRTSSAKLSGKQVAEMRERALQLELQATEDILNAAEVVAATCIGAGDPRLAGRQFRLCALDEATQATEPAALVALLRHCEAAVLVGDPRQLPPTVISRQALAGGLGMSLFERLQLAGVRTLLLDTQYRMHPAIAAFPSAAFYAGRLVSFPAPADRPPPSGFAWPRAGLPVAFIESEGLEQRTSLRSNAEGTSYLNEHQARVVAHVTAQLLAGGALQAGAADIGVVTPYNGQVRQLRSVLRSLPNPGSRAPILDQLEVKSVDGFQGREKEVIIFSAVRCNPSRSVGFLSDARRLNVALTRARRGLIVSRSLAAICPPQPPTLLRCLLAA</sequence>
<dbReference type="Pfam" id="PF13087">
    <property type="entry name" value="AAA_12"/>
    <property type="match status" value="1"/>
</dbReference>
<dbReference type="GO" id="GO:0005694">
    <property type="term" value="C:chromosome"/>
    <property type="evidence" value="ECO:0007669"/>
    <property type="project" value="UniProtKB-ARBA"/>
</dbReference>
<dbReference type="InterPro" id="IPR041679">
    <property type="entry name" value="DNA2/NAM7-like_C"/>
</dbReference>
<feature type="coiled-coil region" evidence="6">
    <location>
        <begin position="289"/>
        <end position="316"/>
    </location>
</feature>
<dbReference type="Gene3D" id="2.40.30.270">
    <property type="match status" value="1"/>
</dbReference>
<dbReference type="EMBL" id="JALJOR010000008">
    <property type="protein sequence ID" value="KAK9812656.1"/>
    <property type="molecule type" value="Genomic_DNA"/>
</dbReference>
<evidence type="ECO:0000256" key="7">
    <source>
        <dbReference type="SAM" id="MobiDB-lite"/>
    </source>
</evidence>
<keyword evidence="5" id="KW-0067">ATP-binding</keyword>
<proteinExistence type="inferred from homology"/>
<name>A0AAW1PW24_9CHLO</name>
<comment type="caution">
    <text evidence="10">The sequence shown here is derived from an EMBL/GenBank/DDBJ whole genome shotgun (WGS) entry which is preliminary data.</text>
</comment>
<gene>
    <name evidence="10" type="ORF">WJX72_001408</name>
</gene>
<dbReference type="CDD" id="cd18808">
    <property type="entry name" value="SF1_C_Upf1"/>
    <property type="match status" value="1"/>
</dbReference>
<evidence type="ECO:0000256" key="2">
    <source>
        <dbReference type="ARBA" id="ARBA00022741"/>
    </source>
</evidence>
<feature type="domain" description="DNA2/NAM7 helicase helicase" evidence="8">
    <location>
        <begin position="420"/>
        <end position="508"/>
    </location>
</feature>
<evidence type="ECO:0000259" key="9">
    <source>
        <dbReference type="Pfam" id="PF13087"/>
    </source>
</evidence>
<dbReference type="SUPFAM" id="SSF52540">
    <property type="entry name" value="P-loop containing nucleoside triphosphate hydrolases"/>
    <property type="match status" value="1"/>
</dbReference>
<dbReference type="FunFam" id="3.40.50.300:FF:000326">
    <property type="entry name" value="P-loop containing nucleoside triphosphate hydrolase"/>
    <property type="match status" value="1"/>
</dbReference>
<evidence type="ECO:0000313" key="11">
    <source>
        <dbReference type="Proteomes" id="UP001489004"/>
    </source>
</evidence>
<keyword evidence="3" id="KW-0378">Hydrolase</keyword>
<evidence type="ECO:0000256" key="6">
    <source>
        <dbReference type="SAM" id="Coils"/>
    </source>
</evidence>
<dbReference type="Gene3D" id="3.40.50.300">
    <property type="entry name" value="P-loop containing nucleotide triphosphate hydrolases"/>
    <property type="match status" value="2"/>
</dbReference>
<feature type="compositionally biased region" description="Low complexity" evidence="7">
    <location>
        <begin position="70"/>
        <end position="89"/>
    </location>
</feature>
<reference evidence="10 11" key="1">
    <citation type="journal article" date="2024" name="Nat. Commun.">
        <title>Phylogenomics reveals the evolutionary origins of lichenization in chlorophyte algae.</title>
        <authorList>
            <person name="Puginier C."/>
            <person name="Libourel C."/>
            <person name="Otte J."/>
            <person name="Skaloud P."/>
            <person name="Haon M."/>
            <person name="Grisel S."/>
            <person name="Petersen M."/>
            <person name="Berrin J.G."/>
            <person name="Delaux P.M."/>
            <person name="Dal Grande F."/>
            <person name="Keller J."/>
        </authorList>
    </citation>
    <scope>NUCLEOTIDE SEQUENCE [LARGE SCALE GENOMIC DNA]</scope>
    <source>
        <strain evidence="10 11">SAG 2043</strain>
    </source>
</reference>
<dbReference type="InterPro" id="IPR050534">
    <property type="entry name" value="Coronavir_polyprotein_1ab"/>
</dbReference>
<dbReference type="GO" id="GO:0016787">
    <property type="term" value="F:hydrolase activity"/>
    <property type="evidence" value="ECO:0007669"/>
    <property type="project" value="UniProtKB-KW"/>
</dbReference>
<dbReference type="InterPro" id="IPR041677">
    <property type="entry name" value="DNA2/NAM7_AAA_11"/>
</dbReference>
<organism evidence="10 11">
    <name type="scientific">[Myrmecia] bisecta</name>
    <dbReference type="NCBI Taxonomy" id="41462"/>
    <lineage>
        <taxon>Eukaryota</taxon>
        <taxon>Viridiplantae</taxon>
        <taxon>Chlorophyta</taxon>
        <taxon>core chlorophytes</taxon>
        <taxon>Trebouxiophyceae</taxon>
        <taxon>Trebouxiales</taxon>
        <taxon>Trebouxiaceae</taxon>
        <taxon>Myrmecia</taxon>
    </lineage>
</organism>
<dbReference type="Pfam" id="PF13086">
    <property type="entry name" value="AAA_11"/>
    <property type="match status" value="2"/>
</dbReference>
<dbReference type="Proteomes" id="UP001489004">
    <property type="component" value="Unassembled WGS sequence"/>
</dbReference>
<dbReference type="GO" id="GO:0005524">
    <property type="term" value="F:ATP binding"/>
    <property type="evidence" value="ECO:0007669"/>
    <property type="project" value="UniProtKB-KW"/>
</dbReference>
<dbReference type="PANTHER" id="PTHR43788:SF13">
    <property type="entry name" value="REGULATOR OF NONSENSE TRANSCRIPTS 1"/>
    <property type="match status" value="1"/>
</dbReference>
<keyword evidence="11" id="KW-1185">Reference proteome</keyword>
<keyword evidence="6" id="KW-0175">Coiled coil</keyword>
<evidence type="ECO:0000259" key="8">
    <source>
        <dbReference type="Pfam" id="PF13086"/>
    </source>
</evidence>
<keyword evidence="2" id="KW-0547">Nucleotide-binding</keyword>
<evidence type="ECO:0000313" key="10">
    <source>
        <dbReference type="EMBL" id="KAK9812656.1"/>
    </source>
</evidence>
<dbReference type="InterPro" id="IPR047187">
    <property type="entry name" value="SF1_C_Upf1"/>
</dbReference>
<comment type="similarity">
    <text evidence="1">Belongs to the DNA2/NAM7 helicase family.</text>
</comment>
<protein>
    <submittedName>
        <fullName evidence="10">Uncharacterized protein</fullName>
    </submittedName>
</protein>